<dbReference type="PANTHER" id="PTHR47485">
    <property type="entry name" value="THYLAKOID LUMENAL 17.4 KDA PROTEIN, CHLOROPLASTIC"/>
    <property type="match status" value="1"/>
</dbReference>
<evidence type="ECO:0000256" key="2">
    <source>
        <dbReference type="SAM" id="MobiDB-lite"/>
    </source>
</evidence>
<dbReference type="Pfam" id="PF00805">
    <property type="entry name" value="Pentapeptide"/>
    <property type="match status" value="2"/>
</dbReference>
<protein>
    <recommendedName>
        <fullName evidence="5">Low-complexity protein</fullName>
    </recommendedName>
</protein>
<proteinExistence type="predicted"/>
<organism evidence="4">
    <name type="scientific">Desertifilum tharense IPPAS B-1220</name>
    <dbReference type="NCBI Taxonomy" id="1781255"/>
    <lineage>
        <taxon>Bacteria</taxon>
        <taxon>Bacillati</taxon>
        <taxon>Cyanobacteriota</taxon>
        <taxon>Cyanophyceae</taxon>
        <taxon>Desertifilales</taxon>
        <taxon>Desertifilaceae</taxon>
        <taxon>Desertifilum</taxon>
    </lineage>
</organism>
<dbReference type="Gene3D" id="2.160.20.80">
    <property type="entry name" value="E3 ubiquitin-protein ligase SopA"/>
    <property type="match status" value="2"/>
</dbReference>
<evidence type="ECO:0008006" key="5">
    <source>
        <dbReference type="Google" id="ProtNLM"/>
    </source>
</evidence>
<reference evidence="4" key="1">
    <citation type="submission" date="2016-09" db="EMBL/GenBank/DDBJ databases">
        <title>Draft genome of thermotolerant cyanobacterium Desertifilum sp. strain IPPAS B-1220.</title>
        <authorList>
            <person name="Sinetova M.A."/>
            <person name="Bolakhan K."/>
            <person name="Zayadan B.K."/>
            <person name="Mironov K.S."/>
            <person name="Ustinova V."/>
            <person name="Kupriyanova E.V."/>
            <person name="Sidorov R.A."/>
            <person name="Skrypnik A.N."/>
            <person name="Gogoleva N.E."/>
            <person name="Gogolev Y.V."/>
            <person name="Los D.A."/>
        </authorList>
    </citation>
    <scope>NUCLEOTIDE SEQUENCE [LARGE SCALE GENOMIC DNA]</scope>
    <source>
        <strain evidence="4">IPPAS B-1220</strain>
    </source>
</reference>
<evidence type="ECO:0000256" key="1">
    <source>
        <dbReference type="ARBA" id="ARBA00022737"/>
    </source>
</evidence>
<sequence length="251" mass="26397">MSFNPQDFSNRDLRDRSFRGLDLSGADFSGSDLRGCDFREAILVGTNFSRVQTGQSRTPARLLIARAGAGAIAVTLAGAIAGVEAVVATGVVAGAIARGQTGILAAAIAGASAVTGCRGLLALFHGDFVQGSALSLGGAIAFSFAALLFLEALKTTEASGRTCFAKADLTQAIFDEATVQDTDFSGATLNQVSYRGTQITSTRLRFHPFPLLREQFFQHARKIRLESSAHPSNRTISLQASPSQKELAEPD</sequence>
<feature type="transmembrane region" description="Helical" evidence="3">
    <location>
        <begin position="103"/>
        <end position="125"/>
    </location>
</feature>
<evidence type="ECO:0000256" key="3">
    <source>
        <dbReference type="SAM" id="Phobius"/>
    </source>
</evidence>
<keyword evidence="3" id="KW-0812">Transmembrane</keyword>
<dbReference type="STRING" id="1781255.BH720_18250"/>
<name>A0A1E5QG99_9CYAN</name>
<keyword evidence="3" id="KW-0472">Membrane</keyword>
<dbReference type="InterPro" id="IPR001646">
    <property type="entry name" value="5peptide_repeat"/>
</dbReference>
<gene>
    <name evidence="4" type="ORF">BH720_18250</name>
</gene>
<dbReference type="SUPFAM" id="SSF141571">
    <property type="entry name" value="Pentapeptide repeat-like"/>
    <property type="match status" value="1"/>
</dbReference>
<feature type="transmembrane region" description="Helical" evidence="3">
    <location>
        <begin position="131"/>
        <end position="150"/>
    </location>
</feature>
<feature type="region of interest" description="Disordered" evidence="2">
    <location>
        <begin position="231"/>
        <end position="251"/>
    </location>
</feature>
<feature type="transmembrane region" description="Helical" evidence="3">
    <location>
        <begin position="71"/>
        <end position="96"/>
    </location>
</feature>
<dbReference type="AlphaFoldDB" id="A0A1E5QG99"/>
<keyword evidence="3" id="KW-1133">Transmembrane helix</keyword>
<accession>A0A1E5QG99</accession>
<evidence type="ECO:0000313" key="4">
    <source>
        <dbReference type="EMBL" id="OEJ73715.1"/>
    </source>
</evidence>
<dbReference type="EMBL" id="MJGC01000080">
    <property type="protein sequence ID" value="OEJ73715.1"/>
    <property type="molecule type" value="Genomic_DNA"/>
</dbReference>
<comment type="caution">
    <text evidence="4">The sequence shown here is derived from an EMBL/GenBank/DDBJ whole genome shotgun (WGS) entry which is preliminary data.</text>
</comment>
<feature type="compositionally biased region" description="Polar residues" evidence="2">
    <location>
        <begin position="231"/>
        <end position="244"/>
    </location>
</feature>
<keyword evidence="1" id="KW-0677">Repeat</keyword>
<dbReference type="PANTHER" id="PTHR47485:SF1">
    <property type="entry name" value="THYLAKOID LUMENAL 17.4 KDA PROTEIN, CHLOROPLASTIC"/>
    <property type="match status" value="1"/>
</dbReference>